<dbReference type="Proteomes" id="UP001186944">
    <property type="component" value="Unassembled WGS sequence"/>
</dbReference>
<proteinExistence type="predicted"/>
<evidence type="ECO:0000313" key="3">
    <source>
        <dbReference type="Proteomes" id="UP001186944"/>
    </source>
</evidence>
<accession>A0AA88XWJ4</accession>
<feature type="compositionally biased region" description="Basic residues" evidence="1">
    <location>
        <begin position="231"/>
        <end position="241"/>
    </location>
</feature>
<organism evidence="2 3">
    <name type="scientific">Pinctada imbricata</name>
    <name type="common">Atlantic pearl-oyster</name>
    <name type="synonym">Pinctada martensii</name>
    <dbReference type="NCBI Taxonomy" id="66713"/>
    <lineage>
        <taxon>Eukaryota</taxon>
        <taxon>Metazoa</taxon>
        <taxon>Spiralia</taxon>
        <taxon>Lophotrochozoa</taxon>
        <taxon>Mollusca</taxon>
        <taxon>Bivalvia</taxon>
        <taxon>Autobranchia</taxon>
        <taxon>Pteriomorphia</taxon>
        <taxon>Pterioida</taxon>
        <taxon>Pterioidea</taxon>
        <taxon>Pteriidae</taxon>
        <taxon>Pinctada</taxon>
    </lineage>
</organism>
<dbReference type="AlphaFoldDB" id="A0AA88XWJ4"/>
<feature type="region of interest" description="Disordered" evidence="1">
    <location>
        <begin position="226"/>
        <end position="256"/>
    </location>
</feature>
<dbReference type="PANTHER" id="PTHR15967">
    <property type="entry name" value="E2F-ASSOCIATED PHOSPHOPROTEIN"/>
    <property type="match status" value="1"/>
</dbReference>
<gene>
    <name evidence="2" type="ORF">FSP39_014205</name>
</gene>
<dbReference type="Pfam" id="PF10238">
    <property type="entry name" value="Eapp_C"/>
    <property type="match status" value="1"/>
</dbReference>
<feature type="compositionally biased region" description="Basic residues" evidence="1">
    <location>
        <begin position="35"/>
        <end position="45"/>
    </location>
</feature>
<dbReference type="EMBL" id="VSWD01000009">
    <property type="protein sequence ID" value="KAK3093334.1"/>
    <property type="molecule type" value="Genomic_DNA"/>
</dbReference>
<dbReference type="InterPro" id="IPR019370">
    <property type="entry name" value="E2F-assoc_phosphoprotein"/>
</dbReference>
<feature type="region of interest" description="Disordered" evidence="1">
    <location>
        <begin position="1"/>
        <end position="111"/>
    </location>
</feature>
<feature type="compositionally biased region" description="Polar residues" evidence="1">
    <location>
        <begin position="247"/>
        <end position="256"/>
    </location>
</feature>
<dbReference type="PANTHER" id="PTHR15967:SF0">
    <property type="entry name" value="E2F-ASSOCIATED PHOSPHOPROTEIN"/>
    <property type="match status" value="1"/>
</dbReference>
<comment type="caution">
    <text evidence="2">The sequence shown here is derived from an EMBL/GenBank/DDBJ whole genome shotgun (WGS) entry which is preliminary data.</text>
</comment>
<protein>
    <recommendedName>
        <fullName evidence="4">E2F-associated phosphoprotein</fullName>
    </recommendedName>
</protein>
<feature type="compositionally biased region" description="Polar residues" evidence="1">
    <location>
        <begin position="80"/>
        <end position="102"/>
    </location>
</feature>
<feature type="region of interest" description="Disordered" evidence="1">
    <location>
        <begin position="160"/>
        <end position="179"/>
    </location>
</feature>
<evidence type="ECO:0000256" key="1">
    <source>
        <dbReference type="SAM" id="MobiDB-lite"/>
    </source>
</evidence>
<keyword evidence="3" id="KW-1185">Reference proteome</keyword>
<name>A0AA88XWJ4_PINIB</name>
<feature type="compositionally biased region" description="Basic and acidic residues" evidence="1">
    <location>
        <begin position="1"/>
        <end position="11"/>
    </location>
</feature>
<sequence>MYFDKFKHYDYLEEEDDSDQGATDSSEDDIDIILHGRHNQKRRLSRSTSGAESSESDFEKEMRQELDEKVEALEKARRSPGQSSSGIGHSTQPDTDVSQGPSRKQKYYDDVYFDSDEEEMVTSAGDERKRRKKGKHKVLTDDNLLYDPDMDDEDQKWVDKHRRSYQPKGQGNKPSKLPKSDAVLDCPACMTTLCLDCQKHDVYHNQYRAMFVMNCEVDRTEQLKYPEPAEKKRRKKGKGKQVKITEDTGTSFSNGTVDNQQAMTSCASNDIVKDDVTSCGSNDIVHDNMTSSGCNGMVNDDMNVSELSDQKLHPVRCNECNTVVAVMDHDEVYHFFNVLASH</sequence>
<dbReference type="GO" id="GO:0005634">
    <property type="term" value="C:nucleus"/>
    <property type="evidence" value="ECO:0007669"/>
    <property type="project" value="TreeGrafter"/>
</dbReference>
<feature type="compositionally biased region" description="Acidic residues" evidence="1">
    <location>
        <begin position="12"/>
        <end position="31"/>
    </location>
</feature>
<feature type="compositionally biased region" description="Basic and acidic residues" evidence="1">
    <location>
        <begin position="57"/>
        <end position="77"/>
    </location>
</feature>
<reference evidence="2" key="1">
    <citation type="submission" date="2019-08" db="EMBL/GenBank/DDBJ databases">
        <title>The improved chromosome-level genome for the pearl oyster Pinctada fucata martensii using PacBio sequencing and Hi-C.</title>
        <authorList>
            <person name="Zheng Z."/>
        </authorList>
    </citation>
    <scope>NUCLEOTIDE SEQUENCE</scope>
    <source>
        <strain evidence="2">ZZ-2019</strain>
        <tissue evidence="2">Adductor muscle</tissue>
    </source>
</reference>
<evidence type="ECO:0000313" key="2">
    <source>
        <dbReference type="EMBL" id="KAK3093334.1"/>
    </source>
</evidence>
<evidence type="ECO:0008006" key="4">
    <source>
        <dbReference type="Google" id="ProtNLM"/>
    </source>
</evidence>